<organism evidence="1 2">
    <name type="scientific">Yinghuangia soli</name>
    <dbReference type="NCBI Taxonomy" id="2908204"/>
    <lineage>
        <taxon>Bacteria</taxon>
        <taxon>Bacillati</taxon>
        <taxon>Actinomycetota</taxon>
        <taxon>Actinomycetes</taxon>
        <taxon>Kitasatosporales</taxon>
        <taxon>Streptomycetaceae</taxon>
        <taxon>Yinghuangia</taxon>
    </lineage>
</organism>
<gene>
    <name evidence="1" type="ORF">LZ495_16325</name>
</gene>
<accession>A0AA41Q0L5</accession>
<dbReference type="InterPro" id="IPR033457">
    <property type="entry name" value="DUF5133"/>
</dbReference>
<dbReference type="RefSeq" id="WP_235052937.1">
    <property type="nucleotide sequence ID" value="NZ_JAKFHA010000008.1"/>
</dbReference>
<sequence length="81" mass="8779">MLMGHPVLLRNLLDQYEALSSLNAAEGSPAARRRYADVVYNLCIATGTRELHAALAIARRRFPAPRADGHRSPDSGPPLTA</sequence>
<evidence type="ECO:0000313" key="2">
    <source>
        <dbReference type="Proteomes" id="UP001165378"/>
    </source>
</evidence>
<protein>
    <submittedName>
        <fullName evidence="1">DUF5133 domain-containing protein</fullName>
    </submittedName>
</protein>
<dbReference type="AlphaFoldDB" id="A0AA41Q0L5"/>
<comment type="caution">
    <text evidence="1">The sequence shown here is derived from an EMBL/GenBank/DDBJ whole genome shotgun (WGS) entry which is preliminary data.</text>
</comment>
<proteinExistence type="predicted"/>
<evidence type="ECO:0000313" key="1">
    <source>
        <dbReference type="EMBL" id="MCF2528770.1"/>
    </source>
</evidence>
<dbReference type="EMBL" id="JAKFHA010000008">
    <property type="protein sequence ID" value="MCF2528770.1"/>
    <property type="molecule type" value="Genomic_DNA"/>
</dbReference>
<dbReference type="Proteomes" id="UP001165378">
    <property type="component" value="Unassembled WGS sequence"/>
</dbReference>
<reference evidence="1" key="1">
    <citation type="submission" date="2022-01" db="EMBL/GenBank/DDBJ databases">
        <title>Genome-Based Taxonomic Classification of the Phylum Actinobacteria.</title>
        <authorList>
            <person name="Gao Y."/>
        </authorList>
    </citation>
    <scope>NUCLEOTIDE SEQUENCE</scope>
    <source>
        <strain evidence="1">KLBMP 8922</strain>
    </source>
</reference>
<name>A0AA41Q0L5_9ACTN</name>
<keyword evidence="2" id="KW-1185">Reference proteome</keyword>
<dbReference type="Pfam" id="PF17196">
    <property type="entry name" value="DUF5133"/>
    <property type="match status" value="1"/>
</dbReference>